<keyword evidence="1" id="KW-1133">Transmembrane helix</keyword>
<reference evidence="2" key="1">
    <citation type="submission" date="2021-01" db="EMBL/GenBank/DDBJ databases">
        <authorList>
            <person name="Corre E."/>
            <person name="Pelletier E."/>
            <person name="Niang G."/>
            <person name="Scheremetjew M."/>
            <person name="Finn R."/>
            <person name="Kale V."/>
            <person name="Holt S."/>
            <person name="Cochrane G."/>
            <person name="Meng A."/>
            <person name="Brown T."/>
            <person name="Cohen L."/>
        </authorList>
    </citation>
    <scope>NUCLEOTIDE SEQUENCE</scope>
    <source>
        <strain evidence="2">CCMP3107</strain>
    </source>
</reference>
<feature type="transmembrane region" description="Helical" evidence="1">
    <location>
        <begin position="149"/>
        <end position="168"/>
    </location>
</feature>
<proteinExistence type="predicted"/>
<dbReference type="EMBL" id="HBIU01028096">
    <property type="protein sequence ID" value="CAE0634247.1"/>
    <property type="molecule type" value="Transcribed_RNA"/>
</dbReference>
<sequence>MAIYPMFTVLDQDKVARSQVVQALDAAVELEERALRALEQIKAPRGGEGGDAAAAAALRALSRANRVAVAVAERFVEQDVLQQQILHYVDHLRFDKAIELINPLLELSSRLVEESEELFMLLQPDFCSSEGIIGSEYSSGGKGEWIHRVWSWAIFLSGAAYFFFFGPFQHLAKEGGVFFQSQSRVLGGRFKPKVN</sequence>
<organism evidence="2">
    <name type="scientific">Heterosigma akashiwo</name>
    <name type="common">Chromophytic alga</name>
    <name type="synonym">Heterosigma carterae</name>
    <dbReference type="NCBI Taxonomy" id="2829"/>
    <lineage>
        <taxon>Eukaryota</taxon>
        <taxon>Sar</taxon>
        <taxon>Stramenopiles</taxon>
        <taxon>Ochrophyta</taxon>
        <taxon>Raphidophyceae</taxon>
        <taxon>Chattonellales</taxon>
        <taxon>Chattonellaceae</taxon>
        <taxon>Heterosigma</taxon>
    </lineage>
</organism>
<dbReference type="AlphaFoldDB" id="A0A7S4D817"/>
<protein>
    <submittedName>
        <fullName evidence="2">Uncharacterized protein</fullName>
    </submittedName>
</protein>
<evidence type="ECO:0000256" key="1">
    <source>
        <dbReference type="SAM" id="Phobius"/>
    </source>
</evidence>
<accession>A0A7S4D817</accession>
<gene>
    <name evidence="2" type="ORF">HAKA00212_LOCUS12963</name>
</gene>
<evidence type="ECO:0000313" key="2">
    <source>
        <dbReference type="EMBL" id="CAE0634247.1"/>
    </source>
</evidence>
<keyword evidence="1" id="KW-0472">Membrane</keyword>
<keyword evidence="1" id="KW-0812">Transmembrane</keyword>
<name>A0A7S4D817_HETAK</name>